<dbReference type="VEuPathDB" id="TrichDB:TRFO_26834"/>
<name>A0A1J4K2Q1_9EUKA</name>
<evidence type="ECO:0000313" key="2">
    <source>
        <dbReference type="Proteomes" id="UP000179807"/>
    </source>
</evidence>
<proteinExistence type="predicted"/>
<keyword evidence="2" id="KW-1185">Reference proteome</keyword>
<dbReference type="AlphaFoldDB" id="A0A1J4K2Q1"/>
<comment type="caution">
    <text evidence="1">The sequence shown here is derived from an EMBL/GenBank/DDBJ whole genome shotgun (WGS) entry which is preliminary data.</text>
</comment>
<evidence type="ECO:0000313" key="1">
    <source>
        <dbReference type="EMBL" id="OHT05475.1"/>
    </source>
</evidence>
<dbReference type="Proteomes" id="UP000179807">
    <property type="component" value="Unassembled WGS sequence"/>
</dbReference>
<dbReference type="RefSeq" id="XP_068358611.1">
    <property type="nucleotide sequence ID" value="XM_068505187.1"/>
</dbReference>
<dbReference type="EMBL" id="MLAK01000757">
    <property type="protein sequence ID" value="OHT05475.1"/>
    <property type="molecule type" value="Genomic_DNA"/>
</dbReference>
<dbReference type="GeneID" id="94839891"/>
<accession>A0A1J4K2Q1</accession>
<organism evidence="1 2">
    <name type="scientific">Tritrichomonas foetus</name>
    <dbReference type="NCBI Taxonomy" id="1144522"/>
    <lineage>
        <taxon>Eukaryota</taxon>
        <taxon>Metamonada</taxon>
        <taxon>Parabasalia</taxon>
        <taxon>Tritrichomonadida</taxon>
        <taxon>Tritrichomonadidae</taxon>
        <taxon>Tritrichomonas</taxon>
    </lineage>
</organism>
<protein>
    <submittedName>
        <fullName evidence="1">Uncharacterized protein</fullName>
    </submittedName>
</protein>
<sequence>MNIVFSVDANIICPNFVDVHVSPIHDIIGDISIDMYNCHRHMAFTYDAIIYQTKKDHGDSFINIKIKKYDFDNTIEDLILKLEEHQFSSYKPEICDWPIPFSATLDEMKWEAEDKLIVWISHRNAYWWKKIETNSYEKMKERYEKMEYLIKQLIDRNFLFLGIDIRIQEDDWFQ</sequence>
<gene>
    <name evidence="1" type="ORF">TRFO_26834</name>
</gene>
<reference evidence="1" key="1">
    <citation type="submission" date="2016-10" db="EMBL/GenBank/DDBJ databases">
        <authorList>
            <person name="Benchimol M."/>
            <person name="Almeida L.G."/>
            <person name="Vasconcelos A.T."/>
            <person name="Perreira-Neves A."/>
            <person name="Rosa I.A."/>
            <person name="Tasca T."/>
            <person name="Bogo M.R."/>
            <person name="de Souza W."/>
        </authorList>
    </citation>
    <scope>NUCLEOTIDE SEQUENCE [LARGE SCALE GENOMIC DNA]</scope>
    <source>
        <strain evidence="1">K</strain>
    </source>
</reference>